<accession>A0AAD9JEW8</accession>
<sequence length="391" mass="43518">MALLVSRLCLTQQLLCVLSGSMAYRANWRLYGGILEDDEQPADNDGGPLQIRHDHRLLLQRAIDRRWLPASPPATVSELPNNGWSARTYARPGRASTAPSAAGSRTFIRGQAHSKARLRRRETSGSAATAVGAVGTGPQDEPRRAVAVRPLLPVGGPINADEALAVMREIDDRPRVDECRVDGPVLSLAGRLPADWTAEFANYTSVAIGGANVLNNIFRTWDSRPTSLYNEAFYYSLAKSFLVDRRVVGGTIAFDRDQYLFYPSASSEQPTTGTFAPFVRANPDSPEMPRSLNLAELTKDKYTANGTRGYDWFWRQRKTFSDILWRQKDMCTEVDPRDVGASFDSVAAVTTTSMEGLWTDVYYDCERLADWVVTYSVPFFGCNNFSQLFFK</sequence>
<dbReference type="Gene3D" id="3.30.450.20">
    <property type="entry name" value="PAS domain"/>
    <property type="match status" value="1"/>
</dbReference>
<dbReference type="Proteomes" id="UP001208570">
    <property type="component" value="Unassembled WGS sequence"/>
</dbReference>
<dbReference type="EMBL" id="JAODUP010000366">
    <property type="protein sequence ID" value="KAK2151356.1"/>
    <property type="molecule type" value="Genomic_DNA"/>
</dbReference>
<evidence type="ECO:0000313" key="3">
    <source>
        <dbReference type="EMBL" id="KAK2151356.1"/>
    </source>
</evidence>
<gene>
    <name evidence="3" type="ORF">LSH36_366g01014</name>
</gene>
<feature type="region of interest" description="Disordered" evidence="1">
    <location>
        <begin position="112"/>
        <end position="141"/>
    </location>
</feature>
<proteinExistence type="predicted"/>
<evidence type="ECO:0000256" key="2">
    <source>
        <dbReference type="SAM" id="SignalP"/>
    </source>
</evidence>
<reference evidence="3" key="1">
    <citation type="journal article" date="2023" name="Mol. Biol. Evol.">
        <title>Third-Generation Sequencing Reveals the Adaptive Role of the Epigenome in Three Deep-Sea Polychaetes.</title>
        <authorList>
            <person name="Perez M."/>
            <person name="Aroh O."/>
            <person name="Sun Y."/>
            <person name="Lan Y."/>
            <person name="Juniper S.K."/>
            <person name="Young C.R."/>
            <person name="Angers B."/>
            <person name="Qian P.Y."/>
        </authorList>
    </citation>
    <scope>NUCLEOTIDE SEQUENCE</scope>
    <source>
        <strain evidence="3">P08H-3</strain>
    </source>
</reference>
<comment type="caution">
    <text evidence="3">The sequence shown here is derived from an EMBL/GenBank/DDBJ whole genome shotgun (WGS) entry which is preliminary data.</text>
</comment>
<evidence type="ECO:0000256" key="1">
    <source>
        <dbReference type="SAM" id="MobiDB-lite"/>
    </source>
</evidence>
<keyword evidence="4" id="KW-1185">Reference proteome</keyword>
<keyword evidence="2" id="KW-0732">Signal</keyword>
<name>A0AAD9JEW8_9ANNE</name>
<feature type="compositionally biased region" description="Low complexity" evidence="1">
    <location>
        <begin position="124"/>
        <end position="137"/>
    </location>
</feature>
<feature type="signal peptide" evidence="2">
    <location>
        <begin position="1"/>
        <end position="23"/>
    </location>
</feature>
<organism evidence="3 4">
    <name type="scientific">Paralvinella palmiformis</name>
    <dbReference type="NCBI Taxonomy" id="53620"/>
    <lineage>
        <taxon>Eukaryota</taxon>
        <taxon>Metazoa</taxon>
        <taxon>Spiralia</taxon>
        <taxon>Lophotrochozoa</taxon>
        <taxon>Annelida</taxon>
        <taxon>Polychaeta</taxon>
        <taxon>Sedentaria</taxon>
        <taxon>Canalipalpata</taxon>
        <taxon>Terebellida</taxon>
        <taxon>Terebelliformia</taxon>
        <taxon>Alvinellidae</taxon>
        <taxon>Paralvinella</taxon>
    </lineage>
</organism>
<feature type="chain" id="PRO_5042205013" evidence="2">
    <location>
        <begin position="24"/>
        <end position="391"/>
    </location>
</feature>
<protein>
    <submittedName>
        <fullName evidence="3">Uncharacterized protein</fullName>
    </submittedName>
</protein>
<dbReference type="AlphaFoldDB" id="A0AAD9JEW8"/>
<evidence type="ECO:0000313" key="4">
    <source>
        <dbReference type="Proteomes" id="UP001208570"/>
    </source>
</evidence>